<evidence type="ECO:0000313" key="3">
    <source>
        <dbReference type="EMBL" id="TKR96665.1"/>
    </source>
</evidence>
<feature type="chain" id="PRO_5020690981" evidence="2">
    <location>
        <begin position="18"/>
        <end position="71"/>
    </location>
</feature>
<dbReference type="Proteomes" id="UP000298663">
    <property type="component" value="Unassembled WGS sequence"/>
</dbReference>
<feature type="region of interest" description="Disordered" evidence="1">
    <location>
        <begin position="43"/>
        <end position="71"/>
    </location>
</feature>
<reference evidence="3 4" key="1">
    <citation type="journal article" date="2015" name="Genome Biol.">
        <title>Comparative genomics of Steinernema reveals deeply conserved gene regulatory networks.</title>
        <authorList>
            <person name="Dillman A.R."/>
            <person name="Macchietto M."/>
            <person name="Porter C.F."/>
            <person name="Rogers A."/>
            <person name="Williams B."/>
            <person name="Antoshechkin I."/>
            <person name="Lee M.M."/>
            <person name="Goodwin Z."/>
            <person name="Lu X."/>
            <person name="Lewis E.E."/>
            <person name="Goodrich-Blair H."/>
            <person name="Stock S.P."/>
            <person name="Adams B.J."/>
            <person name="Sternberg P.W."/>
            <person name="Mortazavi A."/>
        </authorList>
    </citation>
    <scope>NUCLEOTIDE SEQUENCE [LARGE SCALE GENOMIC DNA]</scope>
    <source>
        <strain evidence="3 4">ALL</strain>
    </source>
</reference>
<name>A0A4V6XWN7_STECR</name>
<sequence length="71" mass="7631">MMHLLAALALLFPLAFAQYGLPQDDIPTVVEAVSDKLTVLAPTTPAPDWNSFSGKTSKDTRKNTTTTPRAS</sequence>
<evidence type="ECO:0000313" key="4">
    <source>
        <dbReference type="Proteomes" id="UP000298663"/>
    </source>
</evidence>
<dbReference type="EMBL" id="AZBU02000002">
    <property type="protein sequence ID" value="TKR96665.1"/>
    <property type="molecule type" value="Genomic_DNA"/>
</dbReference>
<keyword evidence="2" id="KW-0732">Signal</keyword>
<protein>
    <submittedName>
        <fullName evidence="3">Uncharacterized protein</fullName>
    </submittedName>
</protein>
<organism evidence="3 4">
    <name type="scientific">Steinernema carpocapsae</name>
    <name type="common">Entomopathogenic nematode</name>
    <dbReference type="NCBI Taxonomy" id="34508"/>
    <lineage>
        <taxon>Eukaryota</taxon>
        <taxon>Metazoa</taxon>
        <taxon>Ecdysozoa</taxon>
        <taxon>Nematoda</taxon>
        <taxon>Chromadorea</taxon>
        <taxon>Rhabditida</taxon>
        <taxon>Tylenchina</taxon>
        <taxon>Panagrolaimomorpha</taxon>
        <taxon>Strongyloidoidea</taxon>
        <taxon>Steinernematidae</taxon>
        <taxon>Steinernema</taxon>
    </lineage>
</organism>
<comment type="caution">
    <text evidence="3">The sequence shown here is derived from an EMBL/GenBank/DDBJ whole genome shotgun (WGS) entry which is preliminary data.</text>
</comment>
<proteinExistence type="predicted"/>
<keyword evidence="4" id="KW-1185">Reference proteome</keyword>
<evidence type="ECO:0000256" key="1">
    <source>
        <dbReference type="SAM" id="MobiDB-lite"/>
    </source>
</evidence>
<accession>A0A4V6XWN7</accession>
<evidence type="ECO:0000256" key="2">
    <source>
        <dbReference type="SAM" id="SignalP"/>
    </source>
</evidence>
<feature type="signal peptide" evidence="2">
    <location>
        <begin position="1"/>
        <end position="17"/>
    </location>
</feature>
<gene>
    <name evidence="3" type="ORF">L596_010651</name>
</gene>
<dbReference type="AlphaFoldDB" id="A0A4V6XWN7"/>
<reference evidence="3 4" key="2">
    <citation type="journal article" date="2019" name="G3 (Bethesda)">
        <title>Hybrid Assembly of the Genome of the Entomopathogenic Nematode Steinernema carpocapsae Identifies the X-Chromosome.</title>
        <authorList>
            <person name="Serra L."/>
            <person name="Macchietto M."/>
            <person name="Macias-Munoz A."/>
            <person name="McGill C.J."/>
            <person name="Rodriguez I.M."/>
            <person name="Rodriguez B."/>
            <person name="Murad R."/>
            <person name="Mortazavi A."/>
        </authorList>
    </citation>
    <scope>NUCLEOTIDE SEQUENCE [LARGE SCALE GENOMIC DNA]</scope>
    <source>
        <strain evidence="3 4">ALL</strain>
    </source>
</reference>